<reference evidence="1" key="2">
    <citation type="submission" date="2015-06" db="UniProtKB">
        <authorList>
            <consortium name="EnsemblProtists"/>
        </authorList>
    </citation>
    <scope>IDENTIFICATION</scope>
    <source>
        <strain evidence="1">Emoy2</strain>
    </source>
</reference>
<evidence type="ECO:0000313" key="1">
    <source>
        <dbReference type="EnsemblProtists" id="HpaP804894"/>
    </source>
</evidence>
<dbReference type="VEuPathDB" id="FungiDB:HpaG804894"/>
<keyword evidence="2" id="KW-1185">Reference proteome</keyword>
<dbReference type="InParanoid" id="M4BF26"/>
<organism evidence="1 2">
    <name type="scientific">Hyaloperonospora arabidopsidis (strain Emoy2)</name>
    <name type="common">Downy mildew agent</name>
    <name type="synonym">Peronospora arabidopsidis</name>
    <dbReference type="NCBI Taxonomy" id="559515"/>
    <lineage>
        <taxon>Eukaryota</taxon>
        <taxon>Sar</taxon>
        <taxon>Stramenopiles</taxon>
        <taxon>Oomycota</taxon>
        <taxon>Peronosporomycetes</taxon>
        <taxon>Peronosporales</taxon>
        <taxon>Peronosporaceae</taxon>
        <taxon>Hyaloperonospora</taxon>
    </lineage>
</organism>
<sequence>MVRRKELIDKRTCKAQTDAVGSLRDSARLARGGGPTRVWHPSYAYCVALFGRVRVNSPLRLPTNSFRPMQLHTDSR</sequence>
<dbReference type="EMBL" id="JH598187">
    <property type="status" value="NOT_ANNOTATED_CDS"/>
    <property type="molecule type" value="Genomic_DNA"/>
</dbReference>
<dbReference type="Proteomes" id="UP000011713">
    <property type="component" value="Unassembled WGS sequence"/>
</dbReference>
<evidence type="ECO:0000313" key="2">
    <source>
        <dbReference type="Proteomes" id="UP000011713"/>
    </source>
</evidence>
<protein>
    <submittedName>
        <fullName evidence="1">Uncharacterized protein</fullName>
    </submittedName>
</protein>
<dbReference type="AlphaFoldDB" id="M4BF26"/>
<reference evidence="2" key="1">
    <citation type="journal article" date="2010" name="Science">
        <title>Signatures of adaptation to obligate biotrophy in the Hyaloperonospora arabidopsidis genome.</title>
        <authorList>
            <person name="Baxter L."/>
            <person name="Tripathy S."/>
            <person name="Ishaque N."/>
            <person name="Boot N."/>
            <person name="Cabral A."/>
            <person name="Kemen E."/>
            <person name="Thines M."/>
            <person name="Ah-Fong A."/>
            <person name="Anderson R."/>
            <person name="Badejoko W."/>
            <person name="Bittner-Eddy P."/>
            <person name="Boore J.L."/>
            <person name="Chibucos M.C."/>
            <person name="Coates M."/>
            <person name="Dehal P."/>
            <person name="Delehaunty K."/>
            <person name="Dong S."/>
            <person name="Downton P."/>
            <person name="Dumas B."/>
            <person name="Fabro G."/>
            <person name="Fronick C."/>
            <person name="Fuerstenberg S.I."/>
            <person name="Fulton L."/>
            <person name="Gaulin E."/>
            <person name="Govers F."/>
            <person name="Hughes L."/>
            <person name="Humphray S."/>
            <person name="Jiang R.H."/>
            <person name="Judelson H."/>
            <person name="Kamoun S."/>
            <person name="Kyung K."/>
            <person name="Meijer H."/>
            <person name="Minx P."/>
            <person name="Morris P."/>
            <person name="Nelson J."/>
            <person name="Phuntumart V."/>
            <person name="Qutob D."/>
            <person name="Rehmany A."/>
            <person name="Rougon-Cardoso A."/>
            <person name="Ryden P."/>
            <person name="Torto-Alalibo T."/>
            <person name="Studholme D."/>
            <person name="Wang Y."/>
            <person name="Win J."/>
            <person name="Wood J."/>
            <person name="Clifton S.W."/>
            <person name="Rogers J."/>
            <person name="Van den Ackerveken G."/>
            <person name="Jones J.D."/>
            <person name="McDowell J.M."/>
            <person name="Beynon J."/>
            <person name="Tyler B.M."/>
        </authorList>
    </citation>
    <scope>NUCLEOTIDE SEQUENCE [LARGE SCALE GENOMIC DNA]</scope>
    <source>
        <strain evidence="2">Emoy2</strain>
    </source>
</reference>
<accession>M4BF26</accession>
<name>M4BF26_HYAAE</name>
<proteinExistence type="predicted"/>
<dbReference type="HOGENOM" id="CLU_2659825_0_0_1"/>
<dbReference type="EnsemblProtists" id="HpaT804894">
    <property type="protein sequence ID" value="HpaP804894"/>
    <property type="gene ID" value="HpaG804894"/>
</dbReference>